<organism evidence="3 4">
    <name type="scientific">Knoellia sinensis KCTC 19936</name>
    <dbReference type="NCBI Taxonomy" id="1385520"/>
    <lineage>
        <taxon>Bacteria</taxon>
        <taxon>Bacillati</taxon>
        <taxon>Actinomycetota</taxon>
        <taxon>Actinomycetes</taxon>
        <taxon>Micrococcales</taxon>
        <taxon>Intrasporangiaceae</taxon>
        <taxon>Knoellia</taxon>
    </lineage>
</organism>
<protein>
    <submittedName>
        <fullName evidence="3">Chromosome partitioning protein</fullName>
    </submittedName>
</protein>
<feature type="compositionally biased region" description="Basic residues" evidence="1">
    <location>
        <begin position="383"/>
        <end position="392"/>
    </location>
</feature>
<sequence>MNILWDHDPGAPEKYRFALGGDVTFLESAAAVGRAVQEHSEINLVVIGPEVALDSACDLAEALSLDRPHVGVVVLRHRLEVNALSQAQRAGVREVVGSEDLQAVADAVRRSHELTARLTGATDPGGGGRHARVITVFSAKGGVGKTTLSTNLAVHFAATGAKTLLIDLDLAFGDVAISLQLLPSSSIADVASMSGHLDPAGLASLVVKHAASGLDVVAAPQDPAQADRVPVSSIAELLRVARTEYDYVFIDTPPSFTEHVLAAFDGSDLSVLIATLDIPAVKNLRLALDTLDLLGHPADSRVIVLNRADAKVGLRAEDVETVLKRPIGVSVPNSLDVPASINRGDAIVLTSPKHPVSAALRSLAERHLRVEPLSTSSEEPSRRGRGLLRSRR</sequence>
<feature type="domain" description="AAA" evidence="2">
    <location>
        <begin position="132"/>
        <end position="275"/>
    </location>
</feature>
<gene>
    <name evidence="3" type="ORF">N802_18455</name>
</gene>
<feature type="region of interest" description="Disordered" evidence="1">
    <location>
        <begin position="371"/>
        <end position="392"/>
    </location>
</feature>
<dbReference type="OrthoDB" id="3448281at2"/>
<dbReference type="Gene3D" id="3.40.50.300">
    <property type="entry name" value="P-loop containing nucleotide triphosphate hydrolases"/>
    <property type="match status" value="1"/>
</dbReference>
<dbReference type="GO" id="GO:0005524">
    <property type="term" value="F:ATP binding"/>
    <property type="evidence" value="ECO:0007669"/>
    <property type="project" value="TreeGrafter"/>
</dbReference>
<dbReference type="InterPro" id="IPR050625">
    <property type="entry name" value="ParA/MinD_ATPase"/>
</dbReference>
<accession>A0A0A0J8G1</accession>
<dbReference type="PANTHER" id="PTHR43384:SF13">
    <property type="entry name" value="SLR0110 PROTEIN"/>
    <property type="match status" value="1"/>
</dbReference>
<dbReference type="Proteomes" id="UP000030002">
    <property type="component" value="Unassembled WGS sequence"/>
</dbReference>
<evidence type="ECO:0000313" key="3">
    <source>
        <dbReference type="EMBL" id="KGN32347.1"/>
    </source>
</evidence>
<keyword evidence="4" id="KW-1185">Reference proteome</keyword>
<dbReference type="STRING" id="1385520.N802_18455"/>
<name>A0A0A0J8G1_9MICO</name>
<dbReference type="InterPro" id="IPR027417">
    <property type="entry name" value="P-loop_NTPase"/>
</dbReference>
<proteinExistence type="predicted"/>
<dbReference type="RefSeq" id="WP_035916080.1">
    <property type="nucleotide sequence ID" value="NZ_AVPJ01000007.1"/>
</dbReference>
<dbReference type="GO" id="GO:0005829">
    <property type="term" value="C:cytosol"/>
    <property type="evidence" value="ECO:0007669"/>
    <property type="project" value="TreeGrafter"/>
</dbReference>
<dbReference type="Pfam" id="PF13614">
    <property type="entry name" value="AAA_31"/>
    <property type="match status" value="1"/>
</dbReference>
<evidence type="ECO:0000313" key="4">
    <source>
        <dbReference type="Proteomes" id="UP000030002"/>
    </source>
</evidence>
<dbReference type="GO" id="GO:0009898">
    <property type="term" value="C:cytoplasmic side of plasma membrane"/>
    <property type="evidence" value="ECO:0007669"/>
    <property type="project" value="TreeGrafter"/>
</dbReference>
<dbReference type="GO" id="GO:0051782">
    <property type="term" value="P:negative regulation of cell division"/>
    <property type="evidence" value="ECO:0007669"/>
    <property type="project" value="TreeGrafter"/>
</dbReference>
<evidence type="ECO:0000259" key="2">
    <source>
        <dbReference type="Pfam" id="PF13614"/>
    </source>
</evidence>
<dbReference type="PANTHER" id="PTHR43384">
    <property type="entry name" value="SEPTUM SITE-DETERMINING PROTEIN MIND HOMOLOG, CHLOROPLASTIC-RELATED"/>
    <property type="match status" value="1"/>
</dbReference>
<dbReference type="AlphaFoldDB" id="A0A0A0J8G1"/>
<dbReference type="EMBL" id="AVPJ01000007">
    <property type="protein sequence ID" value="KGN32347.1"/>
    <property type="molecule type" value="Genomic_DNA"/>
</dbReference>
<comment type="caution">
    <text evidence="3">The sequence shown here is derived from an EMBL/GenBank/DDBJ whole genome shotgun (WGS) entry which is preliminary data.</text>
</comment>
<dbReference type="SUPFAM" id="SSF52540">
    <property type="entry name" value="P-loop containing nucleoside triphosphate hydrolases"/>
    <property type="match status" value="1"/>
</dbReference>
<reference evidence="3 4" key="1">
    <citation type="submission" date="2013-08" db="EMBL/GenBank/DDBJ databases">
        <title>The genome sequence of Knoellia sinensis.</title>
        <authorList>
            <person name="Zhu W."/>
            <person name="Wang G."/>
        </authorList>
    </citation>
    <scope>NUCLEOTIDE SEQUENCE [LARGE SCALE GENOMIC DNA]</scope>
    <source>
        <strain evidence="3 4">KCTC 19936</strain>
    </source>
</reference>
<dbReference type="InterPro" id="IPR025669">
    <property type="entry name" value="AAA_dom"/>
</dbReference>
<dbReference type="GO" id="GO:0016887">
    <property type="term" value="F:ATP hydrolysis activity"/>
    <property type="evidence" value="ECO:0007669"/>
    <property type="project" value="TreeGrafter"/>
</dbReference>
<dbReference type="eggNOG" id="COG4963">
    <property type="taxonomic scope" value="Bacteria"/>
</dbReference>
<evidence type="ECO:0000256" key="1">
    <source>
        <dbReference type="SAM" id="MobiDB-lite"/>
    </source>
</evidence>